<dbReference type="Proteomes" id="UP000247459">
    <property type="component" value="Unassembled WGS sequence"/>
</dbReference>
<protein>
    <submittedName>
        <fullName evidence="1">6-phosphogluconolactonase, cycloisomerase 2 family</fullName>
    </submittedName>
</protein>
<dbReference type="GO" id="GO:0016853">
    <property type="term" value="F:isomerase activity"/>
    <property type="evidence" value="ECO:0007669"/>
    <property type="project" value="UniProtKB-KW"/>
</dbReference>
<dbReference type="SUPFAM" id="SSF50969">
    <property type="entry name" value="YVTN repeat-like/Quinoprotein amine dehydrogenase"/>
    <property type="match status" value="1"/>
</dbReference>
<comment type="caution">
    <text evidence="1">The sequence shown here is derived from an EMBL/GenBank/DDBJ whole genome shotgun (WGS) entry which is preliminary data.</text>
</comment>
<gene>
    <name evidence="1" type="ORF">PIL02S_03545</name>
</gene>
<dbReference type="EMBL" id="PRLG01000020">
    <property type="protein sequence ID" value="PYY28389.1"/>
    <property type="molecule type" value="Genomic_DNA"/>
</dbReference>
<dbReference type="InterPro" id="IPR015943">
    <property type="entry name" value="WD40/YVTN_repeat-like_dom_sf"/>
</dbReference>
<dbReference type="AlphaFoldDB" id="A0A2W0CCH4"/>
<proteinExistence type="predicted"/>
<dbReference type="Gene3D" id="2.130.10.10">
    <property type="entry name" value="YVTN repeat-like/Quinoprotein amine dehydrogenase"/>
    <property type="match status" value="1"/>
</dbReference>
<organism evidence="1 2">
    <name type="scientific">Paenibacillus illinoisensis</name>
    <dbReference type="NCBI Taxonomy" id="59845"/>
    <lineage>
        <taxon>Bacteria</taxon>
        <taxon>Bacillati</taxon>
        <taxon>Bacillota</taxon>
        <taxon>Bacilli</taxon>
        <taxon>Bacillales</taxon>
        <taxon>Paenibacillaceae</taxon>
        <taxon>Paenibacillus</taxon>
    </lineage>
</organism>
<keyword evidence="1" id="KW-0413">Isomerase</keyword>
<sequence>MDKLNQIENIELPKSFYIDHEGTEKEINLSVIKSNDPSYYFENTTNTMKAYFKKDICSYAPIKVQANDMYFEWTPFGVGYRDELGNEQWIGRINSAQAEIASDNIVMYRNLLTDVDDEFIIEGGKLKHNTILNSLPQLPMSLPGKQISFVVDGMIDFSDTVFMYIGDTLQGDSFETTESISLKDKSGQDVFKLPSPIAFEVNGDSQIGCKYLVHREQNIITFKIIVPYNWLSNQARTFPVAIDPTLVTVPTDTLTYAIRDIAISPNEQFVGVIGGTKPRFYELDKNTNRLSNELPEPTGGHLSANTIRCLAFSNDSQYVFYTDYIQSGVRVVKYDIKTGGFSNRITQTMSHSAGGTVQQIVFNQKGDEVLFIYSSSALYCKFDMSTGILSAPSIVSLSNTTVTKAKFTKDDKYLIVFSSDGRIRVLEYTSGIGFGNEVIFNHSIQGTVTDFDISIELGFLSFSTSTAPFYCVAQFDTVVGTINNVLFPSQPASGTPSWIRLSSRCQFITTAIGSQIVFFRFNPKKYLLEGRVPDFLNNGRLTSAMSTVNNYFGYGVTSSGSLQTVYLYKFFYEPSENIFFREPSTLDYYSDNKGQTLMLVDFGTIIAGQTTQVKKILLHNLYNYDVKDLSIYISKQPSLDFKVELSLSEVPFTPETNLMMNRILKSGDELPFYIRVSTNDQVQSGGMFEINLKCDKA</sequence>
<reference evidence="1 2" key="1">
    <citation type="submission" date="2018-01" db="EMBL/GenBank/DDBJ databases">
        <title>Genome sequence of the PGP bacterium Paenibacillus illinoisensis E3.</title>
        <authorList>
            <person name="Rolli E."/>
            <person name="Marasco R."/>
            <person name="Bessem C."/>
            <person name="Michoud G."/>
            <person name="Gaiarsa S."/>
            <person name="Borin S."/>
            <person name="Daffonchio D."/>
        </authorList>
    </citation>
    <scope>NUCLEOTIDE SEQUENCE [LARGE SCALE GENOMIC DNA]</scope>
    <source>
        <strain evidence="1 2">E3</strain>
    </source>
</reference>
<dbReference type="OrthoDB" id="2476831at2"/>
<evidence type="ECO:0000313" key="1">
    <source>
        <dbReference type="EMBL" id="PYY28389.1"/>
    </source>
</evidence>
<accession>A0A2W0CCH4</accession>
<name>A0A2W0CCH4_9BACL</name>
<evidence type="ECO:0000313" key="2">
    <source>
        <dbReference type="Proteomes" id="UP000247459"/>
    </source>
</evidence>
<dbReference type="RefSeq" id="WP_110821022.1">
    <property type="nucleotide sequence ID" value="NZ_PRLG01000020.1"/>
</dbReference>
<dbReference type="InterPro" id="IPR011044">
    <property type="entry name" value="Quino_amine_DH_bsu"/>
</dbReference>